<feature type="compositionally biased region" description="Polar residues" evidence="6">
    <location>
        <begin position="558"/>
        <end position="569"/>
    </location>
</feature>
<dbReference type="Proteomes" id="UP000193067">
    <property type="component" value="Unassembled WGS sequence"/>
</dbReference>
<feature type="region of interest" description="Disordered" evidence="6">
    <location>
        <begin position="1"/>
        <end position="59"/>
    </location>
</feature>
<dbReference type="SUPFAM" id="SSF82199">
    <property type="entry name" value="SET domain"/>
    <property type="match status" value="1"/>
</dbReference>
<dbReference type="GO" id="GO:0006325">
    <property type="term" value="P:chromatin organization"/>
    <property type="evidence" value="ECO:0007669"/>
    <property type="project" value="UniProtKB-KW"/>
</dbReference>
<dbReference type="InterPro" id="IPR046341">
    <property type="entry name" value="SET_dom_sf"/>
</dbReference>
<protein>
    <recommendedName>
        <fullName evidence="7">PHD-type domain-containing protein</fullName>
    </recommendedName>
</protein>
<reference evidence="8 9" key="1">
    <citation type="journal article" date="2015" name="Biotechnol. Biofuels">
        <title>Enhanced degradation of softwood versus hardwood by the white-rot fungus Pycnoporus coccineus.</title>
        <authorList>
            <person name="Couturier M."/>
            <person name="Navarro D."/>
            <person name="Chevret D."/>
            <person name="Henrissat B."/>
            <person name="Piumi F."/>
            <person name="Ruiz-Duenas F.J."/>
            <person name="Martinez A.T."/>
            <person name="Grigoriev I.V."/>
            <person name="Riley R."/>
            <person name="Lipzen A."/>
            <person name="Berrin J.G."/>
            <person name="Master E.R."/>
            <person name="Rosso M.N."/>
        </authorList>
    </citation>
    <scope>NUCLEOTIDE SEQUENCE [LARGE SCALE GENOMIC DNA]</scope>
    <source>
        <strain evidence="8 9">BRFM310</strain>
    </source>
</reference>
<dbReference type="GO" id="GO:0008270">
    <property type="term" value="F:zinc ion binding"/>
    <property type="evidence" value="ECO:0007669"/>
    <property type="project" value="UniProtKB-KW"/>
</dbReference>
<evidence type="ECO:0000256" key="5">
    <source>
        <dbReference type="PROSITE-ProRule" id="PRU00146"/>
    </source>
</evidence>
<keyword evidence="2 5" id="KW-0863">Zinc-finger</keyword>
<feature type="domain" description="PHD-type" evidence="7">
    <location>
        <begin position="61"/>
        <end position="109"/>
    </location>
</feature>
<dbReference type="STRING" id="1353009.A0A1Y2IKP9"/>
<proteinExistence type="predicted"/>
<feature type="region of interest" description="Disordered" evidence="6">
    <location>
        <begin position="119"/>
        <end position="171"/>
    </location>
</feature>
<evidence type="ECO:0000256" key="4">
    <source>
        <dbReference type="ARBA" id="ARBA00022853"/>
    </source>
</evidence>
<dbReference type="SUPFAM" id="SSF57903">
    <property type="entry name" value="FYVE/PHD zinc finger"/>
    <property type="match status" value="1"/>
</dbReference>
<dbReference type="GO" id="GO:0070210">
    <property type="term" value="C:Rpd3L-Expanded complex"/>
    <property type="evidence" value="ECO:0007669"/>
    <property type="project" value="TreeGrafter"/>
</dbReference>
<keyword evidence="4" id="KW-0156">Chromatin regulator</keyword>
<evidence type="ECO:0000313" key="9">
    <source>
        <dbReference type="Proteomes" id="UP000193067"/>
    </source>
</evidence>
<evidence type="ECO:0000256" key="1">
    <source>
        <dbReference type="ARBA" id="ARBA00022723"/>
    </source>
</evidence>
<dbReference type="GO" id="GO:0034967">
    <property type="term" value="C:Set3 complex"/>
    <property type="evidence" value="ECO:0007669"/>
    <property type="project" value="TreeGrafter"/>
</dbReference>
<dbReference type="PANTHER" id="PTHR46462:SF3">
    <property type="entry name" value="UPSET, ISOFORM A"/>
    <property type="match status" value="1"/>
</dbReference>
<evidence type="ECO:0000313" key="8">
    <source>
        <dbReference type="EMBL" id="OSD00781.1"/>
    </source>
</evidence>
<evidence type="ECO:0000256" key="6">
    <source>
        <dbReference type="SAM" id="MobiDB-lite"/>
    </source>
</evidence>
<dbReference type="PROSITE" id="PS50016">
    <property type="entry name" value="ZF_PHD_2"/>
    <property type="match status" value="1"/>
</dbReference>
<dbReference type="InterPro" id="IPR001965">
    <property type="entry name" value="Znf_PHD"/>
</dbReference>
<dbReference type="EMBL" id="KZ084116">
    <property type="protein sequence ID" value="OSD00781.1"/>
    <property type="molecule type" value="Genomic_DNA"/>
</dbReference>
<feature type="compositionally biased region" description="Polar residues" evidence="6">
    <location>
        <begin position="47"/>
        <end position="59"/>
    </location>
</feature>
<dbReference type="GO" id="GO:0006355">
    <property type="term" value="P:regulation of DNA-templated transcription"/>
    <property type="evidence" value="ECO:0007669"/>
    <property type="project" value="TreeGrafter"/>
</dbReference>
<feature type="compositionally biased region" description="Basic residues" evidence="6">
    <location>
        <begin position="585"/>
        <end position="597"/>
    </location>
</feature>
<dbReference type="InterPro" id="IPR013083">
    <property type="entry name" value="Znf_RING/FYVE/PHD"/>
</dbReference>
<gene>
    <name evidence="8" type="ORF">PYCCODRAFT_1393142</name>
</gene>
<dbReference type="OrthoDB" id="79252at2759"/>
<accession>A0A1Y2IKP9</accession>
<evidence type="ECO:0000259" key="7">
    <source>
        <dbReference type="PROSITE" id="PS50016"/>
    </source>
</evidence>
<evidence type="ECO:0000256" key="2">
    <source>
        <dbReference type="ARBA" id="ARBA00022771"/>
    </source>
</evidence>
<dbReference type="AlphaFoldDB" id="A0A1Y2IKP9"/>
<dbReference type="InterPro" id="IPR001214">
    <property type="entry name" value="SET_dom"/>
</dbReference>
<dbReference type="Pfam" id="PF00856">
    <property type="entry name" value="SET"/>
    <property type="match status" value="1"/>
</dbReference>
<feature type="compositionally biased region" description="Basic and acidic residues" evidence="6">
    <location>
        <begin position="485"/>
        <end position="503"/>
    </location>
</feature>
<evidence type="ECO:0000256" key="3">
    <source>
        <dbReference type="ARBA" id="ARBA00022833"/>
    </source>
</evidence>
<dbReference type="SMART" id="SM00317">
    <property type="entry name" value="SET"/>
    <property type="match status" value="1"/>
</dbReference>
<keyword evidence="9" id="KW-1185">Reference proteome</keyword>
<feature type="compositionally biased region" description="Low complexity" evidence="6">
    <location>
        <begin position="8"/>
        <end position="18"/>
    </location>
</feature>
<sequence length="642" mass="69400">MPSDDTEAALGLLGLTAAFTHRPPHPPPLPPPSSSTSSTVPAKRKQPPSSTQPDSSASTDTINCICGLSYDDGFSIACDSCARWCHAACFQIDESQVPDEWLCWRCDPRPVDKDRAVKIQRARQRAAAASANSAKRRATSPGVDRKSRKPSGTSGEAGHNHTTTNKRKRRASITAAAHALHNHHNQHPEDEHVDIDEPWQHSYVAITKDIVKSDDARDRLRRVATDWRGVTAISQSPLTPGCSTPALLTPDAIPSHPPIALQPLRESSSYSSIFPHGIPSVRPPSYAVHATQPIPSSKLIAPYPSTIISTAAYLSDPLNAYAHLGMPKPFVHLIGPPLDVALDARITGDQSRFVRSGCRPNAVIRPVICHSTKKPTSNPEEILSFGIFALRDLKPNEEVVLGWEWDDGNVVHHLPALIESPFTFPAHQIQHFRNQMTSMLHALSSTFTTCACGAKARDCALTRMAEFVENQTPLTPSPSPPSQFTKEKNAARHSGADNRHSAEDAAAVVSSARVDLGPLVGIERGFRTRERIPFSGGMGGVEMVPLPTPTSEAEAGPSRSQEQPPTSATGRRVSFPEDLLSPPVKARRGKSKDKKGKARADDEDVTEESDVDAGRARGASSFLHNAALTANLGLSSWIEGWQ</sequence>
<dbReference type="InterPro" id="IPR011011">
    <property type="entry name" value="Znf_FYVE_PHD"/>
</dbReference>
<dbReference type="Gene3D" id="2.170.270.10">
    <property type="entry name" value="SET domain"/>
    <property type="match status" value="1"/>
</dbReference>
<dbReference type="Gene3D" id="3.30.40.10">
    <property type="entry name" value="Zinc/RING finger domain, C3HC4 (zinc finger)"/>
    <property type="match status" value="1"/>
</dbReference>
<feature type="region of interest" description="Disordered" evidence="6">
    <location>
        <begin position="470"/>
        <end position="504"/>
    </location>
</feature>
<dbReference type="Pfam" id="PF20826">
    <property type="entry name" value="PHD_5"/>
    <property type="match status" value="1"/>
</dbReference>
<dbReference type="InterPro" id="IPR019787">
    <property type="entry name" value="Znf_PHD-finger"/>
</dbReference>
<name>A0A1Y2IKP9_TRAC3</name>
<feature type="compositionally biased region" description="Acidic residues" evidence="6">
    <location>
        <begin position="601"/>
        <end position="611"/>
    </location>
</feature>
<organism evidence="8 9">
    <name type="scientific">Trametes coccinea (strain BRFM310)</name>
    <name type="common">Pycnoporus coccineus</name>
    <dbReference type="NCBI Taxonomy" id="1353009"/>
    <lineage>
        <taxon>Eukaryota</taxon>
        <taxon>Fungi</taxon>
        <taxon>Dikarya</taxon>
        <taxon>Basidiomycota</taxon>
        <taxon>Agaricomycotina</taxon>
        <taxon>Agaricomycetes</taxon>
        <taxon>Polyporales</taxon>
        <taxon>Polyporaceae</taxon>
        <taxon>Trametes</taxon>
    </lineage>
</organism>
<dbReference type="SMART" id="SM00249">
    <property type="entry name" value="PHD"/>
    <property type="match status" value="1"/>
</dbReference>
<dbReference type="PANTHER" id="PTHR46462">
    <property type="entry name" value="UPSET, ISOFORM A"/>
    <property type="match status" value="1"/>
</dbReference>
<keyword evidence="1" id="KW-0479">Metal-binding</keyword>
<keyword evidence="3" id="KW-0862">Zinc</keyword>
<feature type="region of interest" description="Disordered" evidence="6">
    <location>
        <begin position="531"/>
        <end position="614"/>
    </location>
</feature>